<keyword evidence="3" id="KW-1185">Reference proteome</keyword>
<comment type="caution">
    <text evidence="2">The sequence shown here is derived from an EMBL/GenBank/DDBJ whole genome shotgun (WGS) entry which is preliminary data.</text>
</comment>
<dbReference type="PANTHER" id="PTHR33608">
    <property type="entry name" value="BLL2464 PROTEIN"/>
    <property type="match status" value="1"/>
</dbReference>
<dbReference type="Proteomes" id="UP001500540">
    <property type="component" value="Unassembled WGS sequence"/>
</dbReference>
<evidence type="ECO:0000259" key="1">
    <source>
        <dbReference type="Pfam" id="PF01882"/>
    </source>
</evidence>
<dbReference type="PANTHER" id="PTHR33608:SF14">
    <property type="entry name" value="POSSIBLE CONSERVED SECRETED PROTEIN"/>
    <property type="match status" value="1"/>
</dbReference>
<organism evidence="2 3">
    <name type="scientific">Microbacterium kribbense</name>
    <dbReference type="NCBI Taxonomy" id="433645"/>
    <lineage>
        <taxon>Bacteria</taxon>
        <taxon>Bacillati</taxon>
        <taxon>Actinomycetota</taxon>
        <taxon>Actinomycetes</taxon>
        <taxon>Micrococcales</taxon>
        <taxon>Microbacteriaceae</taxon>
        <taxon>Microbacterium</taxon>
    </lineage>
</organism>
<gene>
    <name evidence="2" type="ORF">GCM10022240_22240</name>
</gene>
<dbReference type="EMBL" id="BAABAF010000008">
    <property type="protein sequence ID" value="GAA3769389.1"/>
    <property type="molecule type" value="Genomic_DNA"/>
</dbReference>
<reference evidence="3" key="1">
    <citation type="journal article" date="2019" name="Int. J. Syst. Evol. Microbiol.">
        <title>The Global Catalogue of Microorganisms (GCM) 10K type strain sequencing project: providing services to taxonomists for standard genome sequencing and annotation.</title>
        <authorList>
            <consortium name="The Broad Institute Genomics Platform"/>
            <consortium name="The Broad Institute Genome Sequencing Center for Infectious Disease"/>
            <person name="Wu L."/>
            <person name="Ma J."/>
        </authorList>
    </citation>
    <scope>NUCLEOTIDE SEQUENCE [LARGE SCALE GENOMIC DNA]</scope>
    <source>
        <strain evidence="3">JCM 16950</strain>
    </source>
</reference>
<dbReference type="PROSITE" id="PS51257">
    <property type="entry name" value="PROKAR_LIPOPROTEIN"/>
    <property type="match status" value="1"/>
</dbReference>
<dbReference type="InterPro" id="IPR002881">
    <property type="entry name" value="DUF58"/>
</dbReference>
<evidence type="ECO:0000313" key="2">
    <source>
        <dbReference type="EMBL" id="GAA3769389.1"/>
    </source>
</evidence>
<dbReference type="Pfam" id="PF01882">
    <property type="entry name" value="DUF58"/>
    <property type="match status" value="1"/>
</dbReference>
<accession>A0ABP7GMJ8</accession>
<proteinExistence type="predicted"/>
<evidence type="ECO:0000313" key="3">
    <source>
        <dbReference type="Proteomes" id="UP001500540"/>
    </source>
</evidence>
<name>A0ABP7GMJ8_9MICO</name>
<protein>
    <recommendedName>
        <fullName evidence="1">DUF58 domain-containing protein</fullName>
    </recommendedName>
</protein>
<feature type="domain" description="DUF58" evidence="1">
    <location>
        <begin position="188"/>
        <end position="358"/>
    </location>
</feature>
<dbReference type="RefSeq" id="WP_344783579.1">
    <property type="nucleotide sequence ID" value="NZ_BAABAF010000008.1"/>
</dbReference>
<sequence>MRPGITPAAAAGAGCGLILLAVALGFGRVDLAVTGVALLCAVALGYAATAAAADPEVTVDVLPGEPGTRSTAIGVRAAVRAPGADLVLLSAVELGARTRAVAVPGHGQATFDLDTVHTGDQELLRLRAVAIRADGTWTDTYPGRTRAVIEPRARALPFLPLSRVPTGLTGAHDAPRPGDGGEFRDIHPFASGDRPARIDWKATARLARRPGDLFVRRTQATSDIDLALVLDDGDDITGMVGDWVRGDRSRQAPTSMDVAREAAWSLACAYLGTADQVSFQVLSRAGSAVPRGSGARHRERLRAAICAVTPQQRLSRSRTPLVPRGALVVLLSTFLDDETVRLIGLWRAAGHRVLAVDTLPQLRSERLTAPELVASRIVLGARSDRLAELRAVGADVLQWDTDPGLRTAALRSMTRMRRRR</sequence>